<protein>
    <submittedName>
        <fullName evidence="2">Uncharacterized protein</fullName>
    </submittedName>
</protein>
<reference evidence="2 3" key="1">
    <citation type="journal article" date="2018" name="Evol. Lett.">
        <title>Horizontal gene cluster transfer increased hallucinogenic mushroom diversity.</title>
        <authorList>
            <person name="Reynolds H.T."/>
            <person name="Vijayakumar V."/>
            <person name="Gluck-Thaler E."/>
            <person name="Korotkin H.B."/>
            <person name="Matheny P.B."/>
            <person name="Slot J.C."/>
        </authorList>
    </citation>
    <scope>NUCLEOTIDE SEQUENCE [LARGE SCALE GENOMIC DNA]</scope>
    <source>
        <strain evidence="2 3">2629</strain>
    </source>
</reference>
<evidence type="ECO:0000313" key="3">
    <source>
        <dbReference type="Proteomes" id="UP000284842"/>
    </source>
</evidence>
<accession>A0A409YDQ5</accession>
<dbReference type="Proteomes" id="UP000284842">
    <property type="component" value="Unassembled WGS sequence"/>
</dbReference>
<feature type="compositionally biased region" description="Basic and acidic residues" evidence="1">
    <location>
        <begin position="272"/>
        <end position="286"/>
    </location>
</feature>
<feature type="region of interest" description="Disordered" evidence="1">
    <location>
        <begin position="254"/>
        <end position="286"/>
    </location>
</feature>
<organism evidence="2 3">
    <name type="scientific">Panaeolus cyanescens</name>
    <dbReference type="NCBI Taxonomy" id="181874"/>
    <lineage>
        <taxon>Eukaryota</taxon>
        <taxon>Fungi</taxon>
        <taxon>Dikarya</taxon>
        <taxon>Basidiomycota</taxon>
        <taxon>Agaricomycotina</taxon>
        <taxon>Agaricomycetes</taxon>
        <taxon>Agaricomycetidae</taxon>
        <taxon>Agaricales</taxon>
        <taxon>Agaricineae</taxon>
        <taxon>Galeropsidaceae</taxon>
        <taxon>Panaeolus</taxon>
    </lineage>
</organism>
<sequence>MQTADITDITYDFQCYPPNSTGDDDNDLEVPAWILVVSWDKKMYQSKIHHEVPQHCLVSGCITLQSPNTTPPIPSSFSTSSRSLPDRTHRTRNRVHPYTKMQYQPIRLLAEQRSRGELEQRETNISAQGREVECATGRLSTSIPREYQYIDNEKGLWQSLFTIAGRKAKASQRYQFQLRDTDILRAHSAMRLSAGPSLAPVTALAVPASFPSSSTTTTLSYMSEPWTPNQKGEIIMKLGPQEPCVNVDKPTVTRHHLSHFGGHGQAKRKYTKSGEKDEGQREKQQL</sequence>
<dbReference type="AlphaFoldDB" id="A0A409YDQ5"/>
<dbReference type="EMBL" id="NHTK01001270">
    <property type="protein sequence ID" value="PPR01127.1"/>
    <property type="molecule type" value="Genomic_DNA"/>
</dbReference>
<evidence type="ECO:0000256" key="1">
    <source>
        <dbReference type="SAM" id="MobiDB-lite"/>
    </source>
</evidence>
<proteinExistence type="predicted"/>
<gene>
    <name evidence="2" type="ORF">CVT24_000420</name>
</gene>
<dbReference type="InParanoid" id="A0A409YDQ5"/>
<name>A0A409YDQ5_9AGAR</name>
<comment type="caution">
    <text evidence="2">The sequence shown here is derived from an EMBL/GenBank/DDBJ whole genome shotgun (WGS) entry which is preliminary data.</text>
</comment>
<keyword evidence="3" id="KW-1185">Reference proteome</keyword>
<feature type="region of interest" description="Disordered" evidence="1">
    <location>
        <begin position="69"/>
        <end position="88"/>
    </location>
</feature>
<evidence type="ECO:0000313" key="2">
    <source>
        <dbReference type="EMBL" id="PPR01127.1"/>
    </source>
</evidence>